<comment type="caution">
    <text evidence="2">The sequence shown here is derived from an EMBL/GenBank/DDBJ whole genome shotgun (WGS) entry which is preliminary data.</text>
</comment>
<dbReference type="PANTHER" id="PTHR40076">
    <property type="entry name" value="MEMBRANE PROTEIN-RELATED"/>
    <property type="match status" value="1"/>
</dbReference>
<feature type="transmembrane region" description="Helical" evidence="1">
    <location>
        <begin position="129"/>
        <end position="153"/>
    </location>
</feature>
<dbReference type="InterPro" id="IPR010380">
    <property type="entry name" value="DUF975"/>
</dbReference>
<dbReference type="Proteomes" id="UP001185092">
    <property type="component" value="Unassembled WGS sequence"/>
</dbReference>
<dbReference type="RefSeq" id="WP_309940599.1">
    <property type="nucleotide sequence ID" value="NZ_AP025306.1"/>
</dbReference>
<proteinExistence type="predicted"/>
<feature type="transmembrane region" description="Helical" evidence="1">
    <location>
        <begin position="86"/>
        <end position="109"/>
    </location>
</feature>
<evidence type="ECO:0000313" key="2">
    <source>
        <dbReference type="EMBL" id="MDR6240570.1"/>
    </source>
</evidence>
<keyword evidence="1" id="KW-0472">Membrane</keyword>
<keyword evidence="1" id="KW-1133">Transmembrane helix</keyword>
<gene>
    <name evidence="2" type="ORF">HNQ88_003646</name>
</gene>
<sequence>MSITSIFDETKQAMQGKWGLAIGAFVVFLLITFGMQMVPFIGSLASIILSGPLSVGLCVFYLALVRNDELKLELLFEGFNKFKESLLTYLAIFAIAIVFLAIMGTVLFITGASSVFSLFSNLDSAQPDAILNLMTSGAFSGSLLVTFILATIFQLHVSQAYYLVAEENLSGFQALKESSRIMNGYKLKLFGLFLIMGIAGTILTIITFGLGLLLVAPFSLSALAIFYDKINPKNEFAEVIA</sequence>
<dbReference type="EMBL" id="JAVDQD010000005">
    <property type="protein sequence ID" value="MDR6240570.1"/>
    <property type="molecule type" value="Genomic_DNA"/>
</dbReference>
<accession>A0AAE3XRG6</accession>
<reference evidence="2" key="1">
    <citation type="submission" date="2023-07" db="EMBL/GenBank/DDBJ databases">
        <title>Genomic Encyclopedia of Type Strains, Phase IV (KMG-IV): sequencing the most valuable type-strain genomes for metagenomic binning, comparative biology and taxonomic classification.</title>
        <authorList>
            <person name="Goeker M."/>
        </authorList>
    </citation>
    <scope>NUCLEOTIDE SEQUENCE</scope>
    <source>
        <strain evidence="2">DSM 26174</strain>
    </source>
</reference>
<name>A0AAE3XRG6_9BACT</name>
<feature type="transmembrane region" description="Helical" evidence="1">
    <location>
        <begin position="20"/>
        <end position="38"/>
    </location>
</feature>
<evidence type="ECO:0000256" key="1">
    <source>
        <dbReference type="SAM" id="Phobius"/>
    </source>
</evidence>
<organism evidence="2 3">
    <name type="scientific">Aureibacter tunicatorum</name>
    <dbReference type="NCBI Taxonomy" id="866807"/>
    <lineage>
        <taxon>Bacteria</taxon>
        <taxon>Pseudomonadati</taxon>
        <taxon>Bacteroidota</taxon>
        <taxon>Cytophagia</taxon>
        <taxon>Cytophagales</taxon>
        <taxon>Persicobacteraceae</taxon>
        <taxon>Aureibacter</taxon>
    </lineage>
</organism>
<evidence type="ECO:0000313" key="3">
    <source>
        <dbReference type="Proteomes" id="UP001185092"/>
    </source>
</evidence>
<feature type="transmembrane region" description="Helical" evidence="1">
    <location>
        <begin position="189"/>
        <end position="216"/>
    </location>
</feature>
<dbReference type="Pfam" id="PF06161">
    <property type="entry name" value="DUF975"/>
    <property type="match status" value="1"/>
</dbReference>
<dbReference type="PANTHER" id="PTHR40076:SF1">
    <property type="entry name" value="MEMBRANE PROTEIN"/>
    <property type="match status" value="1"/>
</dbReference>
<protein>
    <submittedName>
        <fullName evidence="2">Membrane protein</fullName>
    </submittedName>
</protein>
<keyword evidence="1" id="KW-0812">Transmembrane</keyword>
<keyword evidence="3" id="KW-1185">Reference proteome</keyword>
<feature type="transmembrane region" description="Helical" evidence="1">
    <location>
        <begin position="44"/>
        <end position="65"/>
    </location>
</feature>
<dbReference type="AlphaFoldDB" id="A0AAE3XRG6"/>